<accession>A0AAV6Y771</accession>
<evidence type="ECO:0000256" key="3">
    <source>
        <dbReference type="ARBA" id="ARBA00022617"/>
    </source>
</evidence>
<dbReference type="PANTHER" id="PTHR47947:SF62">
    <property type="entry name" value="CYTOCHROME P450, FAMILY 81, SUBFAMILY D, POLYPEPTIDE 5"/>
    <property type="match status" value="1"/>
</dbReference>
<comment type="caution">
    <text evidence="11">The sequence shown here is derived from an EMBL/GenBank/DDBJ whole genome shotgun (WGS) entry which is preliminary data.</text>
</comment>
<evidence type="ECO:0000256" key="2">
    <source>
        <dbReference type="ARBA" id="ARBA00010617"/>
    </source>
</evidence>
<evidence type="ECO:0000256" key="1">
    <source>
        <dbReference type="ARBA" id="ARBA00004167"/>
    </source>
</evidence>
<keyword evidence="5" id="KW-0479">Metal-binding</keyword>
<comment type="subcellular location">
    <subcellularLocation>
        <location evidence="1">Membrane</location>
        <topology evidence="1">Single-pass membrane protein</topology>
    </subcellularLocation>
</comment>
<comment type="similarity">
    <text evidence="2">Belongs to the cytochrome P450 family.</text>
</comment>
<dbReference type="EMBL" id="WHWC01000002">
    <property type="protein sequence ID" value="KAG8387295.1"/>
    <property type="molecule type" value="Genomic_DNA"/>
</dbReference>
<keyword evidence="4" id="KW-0812">Transmembrane</keyword>
<evidence type="ECO:0000256" key="8">
    <source>
        <dbReference type="ARBA" id="ARBA00023004"/>
    </source>
</evidence>
<evidence type="ECO:0000256" key="5">
    <source>
        <dbReference type="ARBA" id="ARBA00022723"/>
    </source>
</evidence>
<gene>
    <name evidence="11" type="ORF">BUALT_Bualt02G0006500</name>
</gene>
<evidence type="ECO:0000256" key="7">
    <source>
        <dbReference type="ARBA" id="ARBA00023002"/>
    </source>
</evidence>
<keyword evidence="12" id="KW-1185">Reference proteome</keyword>
<dbReference type="GO" id="GO:0016020">
    <property type="term" value="C:membrane"/>
    <property type="evidence" value="ECO:0007669"/>
    <property type="project" value="UniProtKB-SubCell"/>
</dbReference>
<sequence length="134" mass="15277">MGMLQATKDILSEEGLPDEIKHLIANLYKLVTLTSGGCCVGFSKVELRSKLYGMMFNVIMSTMAGKRYFGGDDDKEESSTEEAEVRRFQNVIHEVFELSEASNPQNFLPLLWWIDYGGFTKKMHSATKEMDEFF</sequence>
<dbReference type="Proteomes" id="UP000826271">
    <property type="component" value="Unassembled WGS sequence"/>
</dbReference>
<evidence type="ECO:0000313" key="12">
    <source>
        <dbReference type="Proteomes" id="UP000826271"/>
    </source>
</evidence>
<protein>
    <recommendedName>
        <fullName evidence="13">Cytochrome P450</fullName>
    </recommendedName>
</protein>
<dbReference type="Gene3D" id="1.10.630.10">
    <property type="entry name" value="Cytochrome P450"/>
    <property type="match status" value="1"/>
</dbReference>
<name>A0AAV6Y771_9LAMI</name>
<evidence type="ECO:0000256" key="4">
    <source>
        <dbReference type="ARBA" id="ARBA00022692"/>
    </source>
</evidence>
<evidence type="ECO:0000256" key="10">
    <source>
        <dbReference type="ARBA" id="ARBA00023136"/>
    </source>
</evidence>
<evidence type="ECO:0000256" key="6">
    <source>
        <dbReference type="ARBA" id="ARBA00022989"/>
    </source>
</evidence>
<evidence type="ECO:0000313" key="11">
    <source>
        <dbReference type="EMBL" id="KAG8387295.1"/>
    </source>
</evidence>
<dbReference type="GO" id="GO:0020037">
    <property type="term" value="F:heme binding"/>
    <property type="evidence" value="ECO:0007669"/>
    <property type="project" value="InterPro"/>
</dbReference>
<evidence type="ECO:0008006" key="13">
    <source>
        <dbReference type="Google" id="ProtNLM"/>
    </source>
</evidence>
<reference evidence="11" key="1">
    <citation type="submission" date="2019-10" db="EMBL/GenBank/DDBJ databases">
        <authorList>
            <person name="Zhang R."/>
            <person name="Pan Y."/>
            <person name="Wang J."/>
            <person name="Ma R."/>
            <person name="Yu S."/>
        </authorList>
    </citation>
    <scope>NUCLEOTIDE SEQUENCE</scope>
    <source>
        <strain evidence="11">LA-IB0</strain>
        <tissue evidence="11">Leaf</tissue>
    </source>
</reference>
<dbReference type="AlphaFoldDB" id="A0AAV6Y771"/>
<keyword evidence="7" id="KW-0560">Oxidoreductase</keyword>
<keyword evidence="3" id="KW-0349">Heme</keyword>
<dbReference type="GO" id="GO:0004497">
    <property type="term" value="F:monooxygenase activity"/>
    <property type="evidence" value="ECO:0007669"/>
    <property type="project" value="UniProtKB-KW"/>
</dbReference>
<keyword evidence="6" id="KW-1133">Transmembrane helix</keyword>
<dbReference type="SUPFAM" id="SSF48264">
    <property type="entry name" value="Cytochrome P450"/>
    <property type="match status" value="1"/>
</dbReference>
<keyword evidence="8" id="KW-0408">Iron</keyword>
<organism evidence="11 12">
    <name type="scientific">Buddleja alternifolia</name>
    <dbReference type="NCBI Taxonomy" id="168488"/>
    <lineage>
        <taxon>Eukaryota</taxon>
        <taxon>Viridiplantae</taxon>
        <taxon>Streptophyta</taxon>
        <taxon>Embryophyta</taxon>
        <taxon>Tracheophyta</taxon>
        <taxon>Spermatophyta</taxon>
        <taxon>Magnoliopsida</taxon>
        <taxon>eudicotyledons</taxon>
        <taxon>Gunneridae</taxon>
        <taxon>Pentapetalae</taxon>
        <taxon>asterids</taxon>
        <taxon>lamiids</taxon>
        <taxon>Lamiales</taxon>
        <taxon>Scrophulariaceae</taxon>
        <taxon>Buddlejeae</taxon>
        <taxon>Buddleja</taxon>
    </lineage>
</organism>
<keyword evidence="9" id="KW-0503">Monooxygenase</keyword>
<evidence type="ECO:0000256" key="9">
    <source>
        <dbReference type="ARBA" id="ARBA00023033"/>
    </source>
</evidence>
<dbReference type="PANTHER" id="PTHR47947">
    <property type="entry name" value="CYTOCHROME P450 82C3-RELATED"/>
    <property type="match status" value="1"/>
</dbReference>
<dbReference type="GO" id="GO:0016705">
    <property type="term" value="F:oxidoreductase activity, acting on paired donors, with incorporation or reduction of molecular oxygen"/>
    <property type="evidence" value="ECO:0007669"/>
    <property type="project" value="InterPro"/>
</dbReference>
<keyword evidence="10" id="KW-0472">Membrane</keyword>
<dbReference type="InterPro" id="IPR036396">
    <property type="entry name" value="Cyt_P450_sf"/>
</dbReference>
<dbReference type="InterPro" id="IPR050651">
    <property type="entry name" value="Plant_Cytochrome_P450_Monoox"/>
</dbReference>
<proteinExistence type="inferred from homology"/>
<dbReference type="GO" id="GO:0005506">
    <property type="term" value="F:iron ion binding"/>
    <property type="evidence" value="ECO:0007669"/>
    <property type="project" value="InterPro"/>
</dbReference>